<proteinExistence type="predicted"/>
<gene>
    <name evidence="1" type="ORF">HPB50_005122</name>
</gene>
<evidence type="ECO:0000313" key="2">
    <source>
        <dbReference type="Proteomes" id="UP000821845"/>
    </source>
</evidence>
<evidence type="ECO:0000313" key="1">
    <source>
        <dbReference type="EMBL" id="KAH6944779.1"/>
    </source>
</evidence>
<reference evidence="1" key="1">
    <citation type="submission" date="2020-05" db="EMBL/GenBank/DDBJ databases">
        <title>Large-scale comparative analyses of tick genomes elucidate their genetic diversity and vector capacities.</title>
        <authorList>
            <person name="Jia N."/>
            <person name="Wang J."/>
            <person name="Shi W."/>
            <person name="Du L."/>
            <person name="Sun Y."/>
            <person name="Zhan W."/>
            <person name="Jiang J."/>
            <person name="Wang Q."/>
            <person name="Zhang B."/>
            <person name="Ji P."/>
            <person name="Sakyi L.B."/>
            <person name="Cui X."/>
            <person name="Yuan T."/>
            <person name="Jiang B."/>
            <person name="Yang W."/>
            <person name="Lam T.T.-Y."/>
            <person name="Chang Q."/>
            <person name="Ding S."/>
            <person name="Wang X."/>
            <person name="Zhu J."/>
            <person name="Ruan X."/>
            <person name="Zhao L."/>
            <person name="Wei J."/>
            <person name="Que T."/>
            <person name="Du C."/>
            <person name="Cheng J."/>
            <person name="Dai P."/>
            <person name="Han X."/>
            <person name="Huang E."/>
            <person name="Gao Y."/>
            <person name="Liu J."/>
            <person name="Shao H."/>
            <person name="Ye R."/>
            <person name="Li L."/>
            <person name="Wei W."/>
            <person name="Wang X."/>
            <person name="Wang C."/>
            <person name="Yang T."/>
            <person name="Huo Q."/>
            <person name="Li W."/>
            <person name="Guo W."/>
            <person name="Chen H."/>
            <person name="Zhou L."/>
            <person name="Ni X."/>
            <person name="Tian J."/>
            <person name="Zhou Y."/>
            <person name="Sheng Y."/>
            <person name="Liu T."/>
            <person name="Pan Y."/>
            <person name="Xia L."/>
            <person name="Li J."/>
            <person name="Zhao F."/>
            <person name="Cao W."/>
        </authorList>
    </citation>
    <scope>NUCLEOTIDE SEQUENCE</scope>
    <source>
        <strain evidence="1">Hyas-2018</strain>
    </source>
</reference>
<dbReference type="Proteomes" id="UP000821845">
    <property type="component" value="Chromosome 1"/>
</dbReference>
<organism evidence="1 2">
    <name type="scientific">Hyalomma asiaticum</name>
    <name type="common">Tick</name>
    <dbReference type="NCBI Taxonomy" id="266040"/>
    <lineage>
        <taxon>Eukaryota</taxon>
        <taxon>Metazoa</taxon>
        <taxon>Ecdysozoa</taxon>
        <taxon>Arthropoda</taxon>
        <taxon>Chelicerata</taxon>
        <taxon>Arachnida</taxon>
        <taxon>Acari</taxon>
        <taxon>Parasitiformes</taxon>
        <taxon>Ixodida</taxon>
        <taxon>Ixodoidea</taxon>
        <taxon>Ixodidae</taxon>
        <taxon>Hyalomminae</taxon>
        <taxon>Hyalomma</taxon>
    </lineage>
</organism>
<dbReference type="EMBL" id="CM023481">
    <property type="protein sequence ID" value="KAH6944779.1"/>
    <property type="molecule type" value="Genomic_DNA"/>
</dbReference>
<comment type="caution">
    <text evidence="1">The sequence shown here is derived from an EMBL/GenBank/DDBJ whole genome shotgun (WGS) entry which is preliminary data.</text>
</comment>
<protein>
    <submittedName>
        <fullName evidence="1">Uncharacterized protein</fullName>
    </submittedName>
</protein>
<keyword evidence="2" id="KW-1185">Reference proteome</keyword>
<name>A0ACB7TFF2_HYAAI</name>
<accession>A0ACB7TFF2</accession>
<sequence>MQPILSRSSFCADAAVFGSGLWPTELGPGLRTRENELAIVVIAQPRIFSRGASATGTVRRSPLGDFWRDVCPLRRRGARSGDLRDVRRRRQHARTPLEDTFTEVDCLETELLSVPAIRRSAAAKTMTRSQPGGQEEASLRESTCSRPLGHQGPPAPQLDADEGVEEEEEEEEEEEPAPA</sequence>